<accession>A0A5N0V959</accession>
<comment type="caution">
    <text evidence="1">The sequence shown here is derived from an EMBL/GenBank/DDBJ whole genome shotgun (WGS) entry which is preliminary data.</text>
</comment>
<dbReference type="SUPFAM" id="SSF140453">
    <property type="entry name" value="EsxAB dimer-like"/>
    <property type="match status" value="1"/>
</dbReference>
<dbReference type="OrthoDB" id="3697873at2"/>
<dbReference type="Gene3D" id="1.10.287.1060">
    <property type="entry name" value="ESAT-6-like"/>
    <property type="match status" value="1"/>
</dbReference>
<sequence>MAENTVSALSTAVPAVPGLLDIKVEPEHLLQVAKIVNDEADALDDRTRQLLVELNIDAPATDVVSSTASDAWNRLVARGDGSYAHRVQNYIRGLRQLSRQLREAAQHYQAGEDEKIAAFGDRDGSQG</sequence>
<dbReference type="AlphaFoldDB" id="A0A5N0V959"/>
<dbReference type="RefSeq" id="WP_144747142.1">
    <property type="nucleotide sequence ID" value="NZ_VMNW02000018.1"/>
</dbReference>
<protein>
    <recommendedName>
        <fullName evidence="3">PE domain-containing protein</fullName>
    </recommendedName>
</protein>
<gene>
    <name evidence="1" type="ORF">FPZ12_015015</name>
</gene>
<evidence type="ECO:0000313" key="1">
    <source>
        <dbReference type="EMBL" id="KAA9161072.1"/>
    </source>
</evidence>
<dbReference type="InterPro" id="IPR036689">
    <property type="entry name" value="ESAT-6-like_sf"/>
</dbReference>
<name>A0A5N0V959_9PSEU</name>
<evidence type="ECO:0000313" key="2">
    <source>
        <dbReference type="Proteomes" id="UP000319769"/>
    </source>
</evidence>
<dbReference type="EMBL" id="VMNW02000018">
    <property type="protein sequence ID" value="KAA9161072.1"/>
    <property type="molecule type" value="Genomic_DNA"/>
</dbReference>
<evidence type="ECO:0008006" key="3">
    <source>
        <dbReference type="Google" id="ProtNLM"/>
    </source>
</evidence>
<organism evidence="1 2">
    <name type="scientific">Amycolatopsis acidicola</name>
    <dbReference type="NCBI Taxonomy" id="2596893"/>
    <lineage>
        <taxon>Bacteria</taxon>
        <taxon>Bacillati</taxon>
        <taxon>Actinomycetota</taxon>
        <taxon>Actinomycetes</taxon>
        <taxon>Pseudonocardiales</taxon>
        <taxon>Pseudonocardiaceae</taxon>
        <taxon>Amycolatopsis</taxon>
    </lineage>
</organism>
<reference evidence="1" key="1">
    <citation type="submission" date="2019-09" db="EMBL/GenBank/DDBJ databases">
        <authorList>
            <person name="Teo W.F.A."/>
            <person name="Duangmal K."/>
        </authorList>
    </citation>
    <scope>NUCLEOTIDE SEQUENCE [LARGE SCALE GENOMIC DNA]</scope>
    <source>
        <strain evidence="1">K81G1</strain>
    </source>
</reference>
<proteinExistence type="predicted"/>
<keyword evidence="2" id="KW-1185">Reference proteome</keyword>
<dbReference type="Proteomes" id="UP000319769">
    <property type="component" value="Unassembled WGS sequence"/>
</dbReference>